<dbReference type="AlphaFoldDB" id="M2LNB9"/>
<proteinExistence type="predicted"/>
<dbReference type="OrthoDB" id="185373at2759"/>
<dbReference type="Proteomes" id="UP000011761">
    <property type="component" value="Unassembled WGS sequence"/>
</dbReference>
<reference evidence="2 3" key="1">
    <citation type="journal article" date="2012" name="PLoS Pathog.">
        <title>Diverse lifestyles and strategies of plant pathogenesis encoded in the genomes of eighteen Dothideomycetes fungi.</title>
        <authorList>
            <person name="Ohm R.A."/>
            <person name="Feau N."/>
            <person name="Henrissat B."/>
            <person name="Schoch C.L."/>
            <person name="Horwitz B.A."/>
            <person name="Barry K.W."/>
            <person name="Condon B.J."/>
            <person name="Copeland A.C."/>
            <person name="Dhillon B."/>
            <person name="Glaser F."/>
            <person name="Hesse C.N."/>
            <person name="Kosti I."/>
            <person name="LaButti K."/>
            <person name="Lindquist E.A."/>
            <person name="Lucas S."/>
            <person name="Salamov A.A."/>
            <person name="Bradshaw R.E."/>
            <person name="Ciuffetti L."/>
            <person name="Hamelin R.C."/>
            <person name="Kema G.H.J."/>
            <person name="Lawrence C."/>
            <person name="Scott J.A."/>
            <person name="Spatafora J.W."/>
            <person name="Turgeon B.G."/>
            <person name="de Wit P.J.G.M."/>
            <person name="Zhong S."/>
            <person name="Goodwin S.B."/>
            <person name="Grigoriev I.V."/>
        </authorList>
    </citation>
    <scope>NUCLEOTIDE SEQUENCE [LARGE SCALE GENOMIC DNA]</scope>
    <source>
        <strain evidence="2 3">UAMH 10762</strain>
    </source>
</reference>
<dbReference type="HOGENOM" id="CLU_022553_0_0_1"/>
<evidence type="ECO:0000256" key="1">
    <source>
        <dbReference type="SAM" id="MobiDB-lite"/>
    </source>
</evidence>
<dbReference type="EMBL" id="KB445556">
    <property type="protein sequence ID" value="EMC95847.1"/>
    <property type="molecule type" value="Genomic_DNA"/>
</dbReference>
<feature type="region of interest" description="Disordered" evidence="1">
    <location>
        <begin position="1"/>
        <end position="43"/>
    </location>
</feature>
<keyword evidence="3" id="KW-1185">Reference proteome</keyword>
<evidence type="ECO:0000313" key="3">
    <source>
        <dbReference type="Proteomes" id="UP000011761"/>
    </source>
</evidence>
<feature type="region of interest" description="Disordered" evidence="1">
    <location>
        <begin position="616"/>
        <end position="652"/>
    </location>
</feature>
<dbReference type="KEGG" id="bcom:BAUCODRAFT_34613"/>
<name>M2LNB9_BAUPA</name>
<protein>
    <submittedName>
        <fullName evidence="2">Uncharacterized protein</fullName>
    </submittedName>
</protein>
<dbReference type="GeneID" id="19112464"/>
<dbReference type="RefSeq" id="XP_007676815.1">
    <property type="nucleotide sequence ID" value="XM_007678625.1"/>
</dbReference>
<evidence type="ECO:0000313" key="2">
    <source>
        <dbReference type="EMBL" id="EMC95847.1"/>
    </source>
</evidence>
<dbReference type="eggNOG" id="ENOG502SA9I">
    <property type="taxonomic scope" value="Eukaryota"/>
</dbReference>
<gene>
    <name evidence="2" type="ORF">BAUCODRAFT_34613</name>
</gene>
<feature type="compositionally biased region" description="Basic and acidic residues" evidence="1">
    <location>
        <begin position="27"/>
        <end position="37"/>
    </location>
</feature>
<dbReference type="STRING" id="717646.M2LNB9"/>
<accession>M2LNB9</accession>
<dbReference type="OMA" id="FAEYHLS"/>
<feature type="compositionally biased region" description="Polar residues" evidence="1">
    <location>
        <begin position="616"/>
        <end position="628"/>
    </location>
</feature>
<feature type="compositionally biased region" description="Polar residues" evidence="1">
    <location>
        <begin position="635"/>
        <end position="652"/>
    </location>
</feature>
<organism evidence="2 3">
    <name type="scientific">Baudoinia panamericana (strain UAMH 10762)</name>
    <name type="common">Angels' share fungus</name>
    <name type="synonym">Baudoinia compniacensis (strain UAMH 10762)</name>
    <dbReference type="NCBI Taxonomy" id="717646"/>
    <lineage>
        <taxon>Eukaryota</taxon>
        <taxon>Fungi</taxon>
        <taxon>Dikarya</taxon>
        <taxon>Ascomycota</taxon>
        <taxon>Pezizomycotina</taxon>
        <taxon>Dothideomycetes</taxon>
        <taxon>Dothideomycetidae</taxon>
        <taxon>Mycosphaerellales</taxon>
        <taxon>Teratosphaeriaceae</taxon>
        <taxon>Baudoinia</taxon>
    </lineage>
</organism>
<sequence>MAGKGASGAITSFGPRPYASQSLLRHSNQDTRREHVKQTPRRQVSQRLRVRKHKARAEAQVEAVEDSNLLLTNDLRQAISDVNIKTVIMIFPEALQRRVLDRSLVWRIAQCLHEAFRREKRVARDKARREDTDELIAFTRELVKAIKSSGLLPDRRAHLHLLAIFKESGVRAEGVAFWKWLELQDDQHTDPDVYGAAIELLAVDGASLADLEALYEQALQRFPGSFNAYHLSPNAILTDRDQRTEIKGVPMTLLQGILTARLLRGDSRNAYLALDTAIRLYPTITPPRFFSLFIDERPVEEAYTVFAIACRAGIILPFDTARKLLAALRTSSDLSSLTAHLSALRQMVLLIYMYVGAGGRVSSNAVNEMIIGVTQLLRLHGIAELAQKSKKQLVETVMGTVRKMILLSARLGVKPGMAAINSIITNLGGYGESRQIIGIALKAAEALDLEPTRITFRSIMASAGLLGDGHLVGRTWQDLADSRNDLGGSLDMSDFLVLLKAAKMCRSPDLVTEALKNYGHMLREEECEIISERLHDSPDRDKPTGGYDRVEVGDILSGVRMLEQDLDIFNDRTDALPGITDYNPEHLPILLSPLPDNLRLAERAVRHIYDELTTEQRVNTSAETSSATGEHGHTASHQGGVETSSKSATPALNTADMPLGTLRYENWKVINYLLALAESNDKLYHDAVHHAISSGVAPPTRERVIQGRLHGEKEVGHGLSDARNGASVADDVADPTHIESVRAEIIRLRAL</sequence>